<dbReference type="EMBL" id="JFKE01000003">
    <property type="protein sequence ID" value="KAJ56024.1"/>
    <property type="molecule type" value="Genomic_DNA"/>
</dbReference>
<evidence type="ECO:0008006" key="3">
    <source>
        <dbReference type="Google" id="ProtNLM"/>
    </source>
</evidence>
<keyword evidence="2" id="KW-1185">Reference proteome</keyword>
<accession>A0A037ZK63</accession>
<evidence type="ECO:0000313" key="2">
    <source>
        <dbReference type="Proteomes" id="UP000026249"/>
    </source>
</evidence>
<comment type="caution">
    <text evidence="1">The sequence shown here is derived from an EMBL/GenBank/DDBJ whole genome shotgun (WGS) entry which is preliminary data.</text>
</comment>
<sequence>MSFLGLTWDHPRGYDALAEAARRVNAPRNKPLITWAKQPLEGFESAPIADLAARHDLLVLDHPHIGEAVAEQCLIPLEDLYEARQITAWQAECVGPSLASYAWNGVHWALPLDVATQVMAWRADRVAAPGNWADVLALAEKTPVAQSLGGPHAFLTLISIAAGQGHRVGGNDLLPGEMMGVALDIMHRLYAQRPKGSEHANPIQLLETMAAGHDIALIPLIFGYVTYARPGPHGHAIRFGDSLAKPGGSGGVLGGTGIAFTKRAKPDRDLLDHVAWLMQTMTQTALIPAFGGQPSARTAWRDADVNADWGDFYAGTLQTAETALLRPRFDGYIAFQNAAAAVIREALAAGTPIPNTIQTIKNQWHRARIAARGELDDNRGPAT</sequence>
<name>A0A037ZK63_9RHOB</name>
<dbReference type="SUPFAM" id="SSF53850">
    <property type="entry name" value="Periplasmic binding protein-like II"/>
    <property type="match status" value="1"/>
</dbReference>
<dbReference type="Gene3D" id="3.40.190.10">
    <property type="entry name" value="Periplasmic binding protein-like II"/>
    <property type="match status" value="1"/>
</dbReference>
<dbReference type="Proteomes" id="UP000026249">
    <property type="component" value="Unassembled WGS sequence"/>
</dbReference>
<gene>
    <name evidence="1" type="ORF">ACMU_09685</name>
</gene>
<reference evidence="1 2" key="1">
    <citation type="submission" date="2014-03" db="EMBL/GenBank/DDBJ databases">
        <title>Draft Genome Sequence of Actibacterium mucosum KCTC 23349, a Marine Alphaproteobacterium with Complex Ionic Requirements Isolated from Mediterranean Seawater at Malvarrosa Beach, Valencia, Spain.</title>
        <authorList>
            <person name="Arahal D.R."/>
            <person name="Shao Z."/>
            <person name="Lai Q."/>
            <person name="Pujalte M.J."/>
        </authorList>
    </citation>
    <scope>NUCLEOTIDE SEQUENCE [LARGE SCALE GENOMIC DNA]</scope>
    <source>
        <strain evidence="1 2">KCTC 23349</strain>
    </source>
</reference>
<dbReference type="STRING" id="1454373.ACMU_09685"/>
<dbReference type="AlphaFoldDB" id="A0A037ZK63"/>
<proteinExistence type="predicted"/>
<organism evidence="1 2">
    <name type="scientific">Actibacterium mucosum KCTC 23349</name>
    <dbReference type="NCBI Taxonomy" id="1454373"/>
    <lineage>
        <taxon>Bacteria</taxon>
        <taxon>Pseudomonadati</taxon>
        <taxon>Pseudomonadota</taxon>
        <taxon>Alphaproteobacteria</taxon>
        <taxon>Rhodobacterales</taxon>
        <taxon>Roseobacteraceae</taxon>
        <taxon>Actibacterium</taxon>
    </lineage>
</organism>
<evidence type="ECO:0000313" key="1">
    <source>
        <dbReference type="EMBL" id="KAJ56024.1"/>
    </source>
</evidence>
<dbReference type="RefSeq" id="WP_081805446.1">
    <property type="nucleotide sequence ID" value="NZ_JFKE01000003.1"/>
</dbReference>
<dbReference type="OrthoDB" id="9811622at2"/>
<protein>
    <recommendedName>
        <fullName evidence="3">ABC transporter substrate-binding protein</fullName>
    </recommendedName>
</protein>